<organism evidence="8 9">
    <name type="scientific">Ruminococcus bicirculans</name>
    <name type="common">ex Wegman et al. 2014</name>
    <dbReference type="NCBI Taxonomy" id="1160721"/>
    <lineage>
        <taxon>Bacteria</taxon>
        <taxon>Bacillati</taxon>
        <taxon>Bacillota</taxon>
        <taxon>Clostridia</taxon>
        <taxon>Eubacteriales</taxon>
        <taxon>Oscillospiraceae</taxon>
        <taxon>Ruminococcus</taxon>
    </lineage>
</organism>
<dbReference type="InterPro" id="IPR003838">
    <property type="entry name" value="ABC3_permease_C"/>
</dbReference>
<comment type="caution">
    <text evidence="8">The sequence shown here is derived from an EMBL/GenBank/DDBJ whole genome shotgun (WGS) entry which is preliminary data.</text>
</comment>
<evidence type="ECO:0000256" key="1">
    <source>
        <dbReference type="ARBA" id="ARBA00004651"/>
    </source>
</evidence>
<evidence type="ECO:0000256" key="3">
    <source>
        <dbReference type="ARBA" id="ARBA00022692"/>
    </source>
</evidence>
<accession>A0AAW6DS09</accession>
<keyword evidence="5 6" id="KW-0472">Membrane</keyword>
<dbReference type="GO" id="GO:0005886">
    <property type="term" value="C:plasma membrane"/>
    <property type="evidence" value="ECO:0007669"/>
    <property type="project" value="UniProtKB-SubCell"/>
</dbReference>
<dbReference type="AlphaFoldDB" id="A0AAW6DS09"/>
<evidence type="ECO:0000256" key="5">
    <source>
        <dbReference type="ARBA" id="ARBA00023136"/>
    </source>
</evidence>
<dbReference type="Proteomes" id="UP001211421">
    <property type="component" value="Unassembled WGS sequence"/>
</dbReference>
<feature type="transmembrane region" description="Helical" evidence="6">
    <location>
        <begin position="316"/>
        <end position="341"/>
    </location>
</feature>
<feature type="transmembrane region" description="Helical" evidence="6">
    <location>
        <begin position="362"/>
        <end position="389"/>
    </location>
</feature>
<feature type="transmembrane region" description="Helical" evidence="6">
    <location>
        <begin position="20"/>
        <end position="42"/>
    </location>
</feature>
<evidence type="ECO:0000256" key="4">
    <source>
        <dbReference type="ARBA" id="ARBA00022989"/>
    </source>
</evidence>
<dbReference type="RefSeq" id="WP_287611907.1">
    <property type="nucleotide sequence ID" value="NZ_JAXXRC010000172.1"/>
</dbReference>
<gene>
    <name evidence="8" type="ORF">PNV70_00665</name>
</gene>
<evidence type="ECO:0000259" key="7">
    <source>
        <dbReference type="Pfam" id="PF02687"/>
    </source>
</evidence>
<reference evidence="8" key="1">
    <citation type="submission" date="2023-01" db="EMBL/GenBank/DDBJ databases">
        <title>Human gut microbiome strain richness.</title>
        <authorList>
            <person name="Chen-Liaw A."/>
        </authorList>
    </citation>
    <scope>NUCLEOTIDE SEQUENCE</scope>
    <source>
        <strain evidence="8">D59st1_B8_D59t2_181005</strain>
    </source>
</reference>
<evidence type="ECO:0000313" key="8">
    <source>
        <dbReference type="EMBL" id="MDB8740574.1"/>
    </source>
</evidence>
<evidence type="ECO:0000313" key="9">
    <source>
        <dbReference type="Proteomes" id="UP001211421"/>
    </source>
</evidence>
<dbReference type="EMBL" id="JAQMLS010000001">
    <property type="protein sequence ID" value="MDB8740574.1"/>
    <property type="molecule type" value="Genomic_DNA"/>
</dbReference>
<dbReference type="Pfam" id="PF02687">
    <property type="entry name" value="FtsX"/>
    <property type="match status" value="1"/>
</dbReference>
<protein>
    <recommendedName>
        <fullName evidence="7">ABC3 transporter permease C-terminal domain-containing protein</fullName>
    </recommendedName>
</protein>
<proteinExistence type="predicted"/>
<keyword evidence="4 6" id="KW-1133">Transmembrane helix</keyword>
<evidence type="ECO:0000256" key="2">
    <source>
        <dbReference type="ARBA" id="ARBA00022475"/>
    </source>
</evidence>
<evidence type="ECO:0000256" key="6">
    <source>
        <dbReference type="SAM" id="Phobius"/>
    </source>
</evidence>
<feature type="transmembrane region" description="Helical" evidence="6">
    <location>
        <begin position="401"/>
        <end position="428"/>
    </location>
</feature>
<keyword evidence="3 6" id="KW-0812">Transmembrane</keyword>
<keyword evidence="2" id="KW-1003">Cell membrane</keyword>
<comment type="subcellular location">
    <subcellularLocation>
        <location evidence="1">Cell membrane</location>
        <topology evidence="1">Multi-pass membrane protein</topology>
    </subcellularLocation>
</comment>
<feature type="domain" description="ABC3 transporter permease C-terminal" evidence="7">
    <location>
        <begin position="322"/>
        <end position="435"/>
    </location>
</feature>
<name>A0AAW6DS09_9FIRM</name>
<sequence>MRIKLYGRVIGIFLKKHSFINVLISLQLIAVFVIGIIMTSIIDEKASSYEAVKPLLNGEGLYCGGYFLKDNENGGLLENTDEIKTQLKDVDFISSVNFASLQTGVDTQTNEVKTAYALVYDDYSANLFRPTIEKGSWITDSKQSDDIPQAVITRNYQGYNVNDIAEFETENGTLKVRIIGVIGDNEKYLGANSEYESNEPSYQLMLSTHFNCLNDQLKNKGFTNEEIALKLESLGYSADSIVYNEPVLFFTDKEWNKTDLDSVMSDSLFIKYNRNISDNEKLYNRKYINENLSVLSFAIQFSQLNNNSQTIVYRELYTLMPIMCAIYLLVLIASVSVNAINCKNNIRNEAILYLGGAKRKQLLTINVIYNGLICIVSLIISIAGSLIFYKAGLFSKTVITLGWKQITICLIVCAVYILVSCIIFCIILTPKAIKKAIILSEE</sequence>